<feature type="domain" description="Major facilitator superfamily (MFS) profile" evidence="8">
    <location>
        <begin position="8"/>
        <end position="463"/>
    </location>
</feature>
<protein>
    <submittedName>
        <fullName evidence="9">EmrB/QacA subfamily drug resistance transporter</fullName>
    </submittedName>
</protein>
<sequence>MQTGLRKITLSLLITTFLAAIEVTIISTAMPQIVDSLGGFTLMSWVFAIYLLTTSVSTPIWGKLSDLFGRKKIFMIGVTLFLIGSIACGLSQNMGQLIFFRAIQGLGAGAINPVTFTIIADVYNFEQRAKIQGLVSSVWAIAGIFGPLAGGFLVDFFTWRWIFFINLPFGLVSMWMIGKHFKENLEKKKRQIDYGGAVTFTIAITALLFALLSMNNEEGTGIALSHGQLIGLFGTALVFFVVFFLIQWKHPEPMMPLKLFQIKDVSISTAGAFLTSVILIGLTAYLPLWTQNVLGMGATSAGFTIMPLSLGWPVGAMLCSRLMSRFGTKNVVILGGSLIALGSFLLTLITPETSIWIIALIILVIGLGFGFTSTIFTVVTQSSVQKNNRGAAGSLNTLLRTLGQTIGVAIFGAALNLVIHSHNLNQANETAAIANGLHFVFVIAAIISVISLLVTFMIPNRQTEQYRH</sequence>
<feature type="transmembrane region" description="Helical" evidence="7">
    <location>
        <begin position="439"/>
        <end position="458"/>
    </location>
</feature>
<evidence type="ECO:0000256" key="1">
    <source>
        <dbReference type="ARBA" id="ARBA00004651"/>
    </source>
</evidence>
<feature type="transmembrane region" description="Helical" evidence="7">
    <location>
        <begin position="401"/>
        <end position="419"/>
    </location>
</feature>
<evidence type="ECO:0000313" key="9">
    <source>
        <dbReference type="EMBL" id="SNX70774.1"/>
    </source>
</evidence>
<dbReference type="InterPro" id="IPR020846">
    <property type="entry name" value="MFS_dom"/>
</dbReference>
<dbReference type="InterPro" id="IPR011701">
    <property type="entry name" value="MFS"/>
</dbReference>
<keyword evidence="4 7" id="KW-0812">Transmembrane</keyword>
<evidence type="ECO:0000313" key="10">
    <source>
        <dbReference type="Proteomes" id="UP000219546"/>
    </source>
</evidence>
<dbReference type="PANTHER" id="PTHR23501:SF191">
    <property type="entry name" value="VACUOLAR BASIC AMINO ACID TRANSPORTER 4"/>
    <property type="match status" value="1"/>
</dbReference>
<feature type="transmembrane region" description="Helical" evidence="7">
    <location>
        <begin position="226"/>
        <end position="246"/>
    </location>
</feature>
<organism evidence="9 10">
    <name type="scientific">Bacillus oleivorans</name>
    <dbReference type="NCBI Taxonomy" id="1448271"/>
    <lineage>
        <taxon>Bacteria</taxon>
        <taxon>Bacillati</taxon>
        <taxon>Bacillota</taxon>
        <taxon>Bacilli</taxon>
        <taxon>Bacillales</taxon>
        <taxon>Bacillaceae</taxon>
        <taxon>Bacillus</taxon>
    </lineage>
</organism>
<gene>
    <name evidence="9" type="ORF">SAMN05877753_104343</name>
</gene>
<dbReference type="CDD" id="cd17502">
    <property type="entry name" value="MFS_Azr1_MDR_like"/>
    <property type="match status" value="1"/>
</dbReference>
<evidence type="ECO:0000256" key="2">
    <source>
        <dbReference type="ARBA" id="ARBA00022448"/>
    </source>
</evidence>
<keyword evidence="2" id="KW-0813">Transport</keyword>
<feature type="transmembrane region" description="Helical" evidence="7">
    <location>
        <begin position="12"/>
        <end position="30"/>
    </location>
</feature>
<keyword evidence="5 7" id="KW-1133">Transmembrane helix</keyword>
<feature type="transmembrane region" description="Helical" evidence="7">
    <location>
        <begin position="98"/>
        <end position="119"/>
    </location>
</feature>
<name>A0A285CTE0_9BACI</name>
<feature type="transmembrane region" description="Helical" evidence="7">
    <location>
        <begin position="355"/>
        <end position="380"/>
    </location>
</feature>
<dbReference type="SUPFAM" id="SSF103473">
    <property type="entry name" value="MFS general substrate transporter"/>
    <property type="match status" value="1"/>
</dbReference>
<dbReference type="EMBL" id="OAOP01000004">
    <property type="protein sequence ID" value="SNX70774.1"/>
    <property type="molecule type" value="Genomic_DNA"/>
</dbReference>
<feature type="transmembrane region" description="Helical" evidence="7">
    <location>
        <begin position="131"/>
        <end position="153"/>
    </location>
</feature>
<evidence type="ECO:0000256" key="5">
    <source>
        <dbReference type="ARBA" id="ARBA00022989"/>
    </source>
</evidence>
<feature type="transmembrane region" description="Helical" evidence="7">
    <location>
        <begin position="159"/>
        <end position="177"/>
    </location>
</feature>
<keyword evidence="3" id="KW-1003">Cell membrane</keyword>
<accession>A0A285CTE0</accession>
<dbReference type="Gene3D" id="1.20.1250.20">
    <property type="entry name" value="MFS general substrate transporter like domains"/>
    <property type="match status" value="1"/>
</dbReference>
<dbReference type="FunFam" id="1.20.1720.10:FF:000004">
    <property type="entry name" value="EmrB/QacA family drug resistance transporter"/>
    <property type="match status" value="1"/>
</dbReference>
<dbReference type="RefSeq" id="WP_097158725.1">
    <property type="nucleotide sequence ID" value="NZ_JBEPMQ010000006.1"/>
</dbReference>
<feature type="transmembrane region" description="Helical" evidence="7">
    <location>
        <begin position="42"/>
        <end position="61"/>
    </location>
</feature>
<proteinExistence type="predicted"/>
<evidence type="ECO:0000256" key="3">
    <source>
        <dbReference type="ARBA" id="ARBA00022475"/>
    </source>
</evidence>
<dbReference type="PRINTS" id="PR01036">
    <property type="entry name" value="TCRTETB"/>
</dbReference>
<evidence type="ECO:0000256" key="4">
    <source>
        <dbReference type="ARBA" id="ARBA00022692"/>
    </source>
</evidence>
<dbReference type="PANTHER" id="PTHR23501">
    <property type="entry name" value="MAJOR FACILITATOR SUPERFAMILY"/>
    <property type="match status" value="1"/>
</dbReference>
<dbReference type="AlphaFoldDB" id="A0A285CTE0"/>
<dbReference type="InterPro" id="IPR036259">
    <property type="entry name" value="MFS_trans_sf"/>
</dbReference>
<dbReference type="Pfam" id="PF07690">
    <property type="entry name" value="MFS_1"/>
    <property type="match status" value="1"/>
</dbReference>
<keyword evidence="10" id="KW-1185">Reference proteome</keyword>
<dbReference type="InterPro" id="IPR004638">
    <property type="entry name" value="EmrB-like"/>
</dbReference>
<reference evidence="9 10" key="1">
    <citation type="submission" date="2017-08" db="EMBL/GenBank/DDBJ databases">
        <authorList>
            <person name="de Groot N.N."/>
        </authorList>
    </citation>
    <scope>NUCLEOTIDE SEQUENCE [LARGE SCALE GENOMIC DNA]</scope>
    <source>
        <strain evidence="9 10">JC228</strain>
    </source>
</reference>
<feature type="transmembrane region" description="Helical" evidence="7">
    <location>
        <begin position="294"/>
        <end position="319"/>
    </location>
</feature>
<feature type="transmembrane region" description="Helical" evidence="7">
    <location>
        <begin position="197"/>
        <end position="214"/>
    </location>
</feature>
<dbReference type="Proteomes" id="UP000219546">
    <property type="component" value="Unassembled WGS sequence"/>
</dbReference>
<feature type="transmembrane region" description="Helical" evidence="7">
    <location>
        <begin position="73"/>
        <end position="92"/>
    </location>
</feature>
<dbReference type="GO" id="GO:0022857">
    <property type="term" value="F:transmembrane transporter activity"/>
    <property type="evidence" value="ECO:0007669"/>
    <property type="project" value="InterPro"/>
</dbReference>
<keyword evidence="6 7" id="KW-0472">Membrane</keyword>
<dbReference type="NCBIfam" id="TIGR00711">
    <property type="entry name" value="efflux_EmrB"/>
    <property type="match status" value="1"/>
</dbReference>
<evidence type="ECO:0000256" key="6">
    <source>
        <dbReference type="ARBA" id="ARBA00023136"/>
    </source>
</evidence>
<evidence type="ECO:0000256" key="7">
    <source>
        <dbReference type="SAM" id="Phobius"/>
    </source>
</evidence>
<evidence type="ECO:0000259" key="8">
    <source>
        <dbReference type="PROSITE" id="PS50850"/>
    </source>
</evidence>
<dbReference type="GO" id="GO:0005886">
    <property type="term" value="C:plasma membrane"/>
    <property type="evidence" value="ECO:0007669"/>
    <property type="project" value="UniProtKB-SubCell"/>
</dbReference>
<comment type="subcellular location">
    <subcellularLocation>
        <location evidence="1">Cell membrane</location>
        <topology evidence="1">Multi-pass membrane protein</topology>
    </subcellularLocation>
</comment>
<dbReference type="Gene3D" id="1.20.1720.10">
    <property type="entry name" value="Multidrug resistance protein D"/>
    <property type="match status" value="1"/>
</dbReference>
<feature type="transmembrane region" description="Helical" evidence="7">
    <location>
        <begin position="331"/>
        <end position="349"/>
    </location>
</feature>
<feature type="transmembrane region" description="Helical" evidence="7">
    <location>
        <begin position="267"/>
        <end position="288"/>
    </location>
</feature>
<dbReference type="PROSITE" id="PS50850">
    <property type="entry name" value="MFS"/>
    <property type="match status" value="1"/>
</dbReference>
<dbReference type="OrthoDB" id="9807274at2"/>